<dbReference type="EMBL" id="LGRX02030771">
    <property type="protein sequence ID" value="KAK3245306.1"/>
    <property type="molecule type" value="Genomic_DNA"/>
</dbReference>
<dbReference type="GO" id="GO:0005829">
    <property type="term" value="C:cytosol"/>
    <property type="evidence" value="ECO:0007669"/>
    <property type="project" value="TreeGrafter"/>
</dbReference>
<comment type="caution">
    <text evidence="6">The sequence shown here is derived from an EMBL/GenBank/DDBJ whole genome shotgun (WGS) entry which is preliminary data.</text>
</comment>
<feature type="domain" description="PCI" evidence="5">
    <location>
        <begin position="176"/>
        <end position="350"/>
    </location>
</feature>
<keyword evidence="2" id="KW-0647">Proteasome</keyword>
<evidence type="ECO:0000313" key="7">
    <source>
        <dbReference type="Proteomes" id="UP001190700"/>
    </source>
</evidence>
<dbReference type="GO" id="GO:0008541">
    <property type="term" value="C:proteasome regulatory particle, lid subcomplex"/>
    <property type="evidence" value="ECO:0007669"/>
    <property type="project" value="TreeGrafter"/>
</dbReference>
<comment type="similarity">
    <text evidence="1">Belongs to the proteasome subunit S11 family.</text>
</comment>
<protein>
    <recommendedName>
        <fullName evidence="5">PCI domain-containing protein</fullName>
    </recommendedName>
</protein>
<dbReference type="Pfam" id="PF22037">
    <property type="entry name" value="PSD13_N"/>
    <property type="match status" value="1"/>
</dbReference>
<reference evidence="6 7" key="1">
    <citation type="journal article" date="2015" name="Genome Biol. Evol.">
        <title>Comparative Genomics of a Bacterivorous Green Alga Reveals Evolutionary Causalities and Consequences of Phago-Mixotrophic Mode of Nutrition.</title>
        <authorList>
            <person name="Burns J.A."/>
            <person name="Paasch A."/>
            <person name="Narechania A."/>
            <person name="Kim E."/>
        </authorList>
    </citation>
    <scope>NUCLEOTIDE SEQUENCE [LARGE SCALE GENOMIC DNA]</scope>
    <source>
        <strain evidence="6 7">PLY_AMNH</strain>
    </source>
</reference>
<dbReference type="GO" id="GO:0006511">
    <property type="term" value="P:ubiquitin-dependent protein catabolic process"/>
    <property type="evidence" value="ECO:0007669"/>
    <property type="project" value="TreeGrafter"/>
</dbReference>
<evidence type="ECO:0000259" key="5">
    <source>
        <dbReference type="PROSITE" id="PS50250"/>
    </source>
</evidence>
<dbReference type="PANTHER" id="PTHR10539">
    <property type="entry name" value="26S PROTEASOME NON-ATPASE REGULATORY SUBUNIT 13"/>
    <property type="match status" value="1"/>
</dbReference>
<keyword evidence="7" id="KW-1185">Reference proteome</keyword>
<evidence type="ECO:0000256" key="4">
    <source>
        <dbReference type="ARBA" id="ARBA00064920"/>
    </source>
</evidence>
<evidence type="ECO:0000313" key="6">
    <source>
        <dbReference type="EMBL" id="KAK3245306.1"/>
    </source>
</evidence>
<dbReference type="SMART" id="SM00088">
    <property type="entry name" value="PINT"/>
    <property type="match status" value="1"/>
</dbReference>
<dbReference type="GO" id="GO:0005634">
    <property type="term" value="C:nucleus"/>
    <property type="evidence" value="ECO:0007669"/>
    <property type="project" value="TreeGrafter"/>
</dbReference>
<name>A0AAE0BYV4_9CHLO</name>
<comment type="subunit">
    <text evidence="4">Component of the 19S regulatory particle (RP/PA700) lid subcomplex of the 26S proteasome. The 26S proteasome is composed of a core protease (CP), known as the 20S proteasome, capped at one or both ends by the 19S regulatory particle (RP/PA700). The RP/PA700 complex is composed of at least 17 different subunits in two subcomplexes, the base and the lid, which form the portions proximal and distal to the 20S proteolytic core, respectively.</text>
</comment>
<dbReference type="InterPro" id="IPR054179">
    <property type="entry name" value="PSD13_N"/>
</dbReference>
<evidence type="ECO:0000256" key="3">
    <source>
        <dbReference type="ARBA" id="ARBA00022990"/>
    </source>
</evidence>
<dbReference type="FunFam" id="1.25.40.570:FF:000024">
    <property type="entry name" value="26S proteasome non-ATPase regulatory subunit 13 homolog B"/>
    <property type="match status" value="1"/>
</dbReference>
<dbReference type="PROSITE" id="PS50250">
    <property type="entry name" value="PCI"/>
    <property type="match status" value="1"/>
</dbReference>
<dbReference type="GO" id="GO:0005198">
    <property type="term" value="F:structural molecule activity"/>
    <property type="evidence" value="ECO:0007669"/>
    <property type="project" value="TreeGrafter"/>
</dbReference>
<dbReference type="InterPro" id="IPR035298">
    <property type="entry name" value="PSMD13"/>
</dbReference>
<dbReference type="PANTHER" id="PTHR10539:SF0">
    <property type="entry name" value="26S PROTEASOME NON-ATPASE REGULATORY SUBUNIT 13"/>
    <property type="match status" value="1"/>
</dbReference>
<dbReference type="InterPro" id="IPR036390">
    <property type="entry name" value="WH_DNA-bd_sf"/>
</dbReference>
<dbReference type="InterPro" id="IPR000717">
    <property type="entry name" value="PCI_dom"/>
</dbReference>
<dbReference type="Pfam" id="PF01399">
    <property type="entry name" value="PCI"/>
    <property type="match status" value="1"/>
</dbReference>
<dbReference type="Gene3D" id="1.25.40.570">
    <property type="match status" value="1"/>
</dbReference>
<dbReference type="Proteomes" id="UP001190700">
    <property type="component" value="Unassembled WGS sequence"/>
</dbReference>
<organism evidence="6 7">
    <name type="scientific">Cymbomonas tetramitiformis</name>
    <dbReference type="NCBI Taxonomy" id="36881"/>
    <lineage>
        <taxon>Eukaryota</taxon>
        <taxon>Viridiplantae</taxon>
        <taxon>Chlorophyta</taxon>
        <taxon>Pyramimonadophyceae</taxon>
        <taxon>Pyramimonadales</taxon>
        <taxon>Pyramimonadaceae</taxon>
        <taxon>Cymbomonas</taxon>
    </lineage>
</organism>
<sequence length="390" mass="44400">MAQMAFLEKLMNSRPELAEHLNTLADLYNRKLWHQLTQELEKVLKLPEFRKDDVLLQLYEQFITDFELKLNLLRWTHIIVELSSLYPEAQRDLALKLLDQTITKLKEIKGGRVEEPLLYARMHIALFKLQGGDMLTCKDMIEEGKTALDNLIDVDPSVNAAVHKVASMFYKARQDFAEFYKSGMLYLAYISVDSLDESSRLALAVDLSLAALLGENIYNFGELLAHPVAKCLEAPSSYAWLLQLLKAFNAGDLDSYNTLCMTYADQLNAQPALVQNERKLREKITILCLMEIIFSLPAEDRIISLQTIADKTKLSIDGVEFLLMKSLSVHLIEGVIDQVDGTVRISWVQPRVLGMDQIAELRNRLDGWLEKVHTTRALLDSETPELIGLM</sequence>
<evidence type="ECO:0000256" key="1">
    <source>
        <dbReference type="ARBA" id="ARBA00006207"/>
    </source>
</evidence>
<dbReference type="AlphaFoldDB" id="A0AAE0BYV4"/>
<evidence type="ECO:0000256" key="2">
    <source>
        <dbReference type="ARBA" id="ARBA00022942"/>
    </source>
</evidence>
<keyword evidence="3" id="KW-0007">Acetylation</keyword>
<dbReference type="SUPFAM" id="SSF46785">
    <property type="entry name" value="Winged helix' DNA-binding domain"/>
    <property type="match status" value="1"/>
</dbReference>
<gene>
    <name evidence="6" type="ORF">CYMTET_45113</name>
</gene>
<proteinExistence type="inferred from homology"/>
<accession>A0AAE0BYV4</accession>